<dbReference type="GeneID" id="19299357"/>
<gene>
    <name evidence="2" type="ORF">GLOTRDRAFT_111212</name>
</gene>
<feature type="compositionally biased region" description="Polar residues" evidence="1">
    <location>
        <begin position="224"/>
        <end position="240"/>
    </location>
</feature>
<dbReference type="EMBL" id="KB469302">
    <property type="protein sequence ID" value="EPQ55344.1"/>
    <property type="molecule type" value="Genomic_DNA"/>
</dbReference>
<evidence type="ECO:0000313" key="3">
    <source>
        <dbReference type="Proteomes" id="UP000030669"/>
    </source>
</evidence>
<dbReference type="OMA" id="DWWKTSF"/>
<dbReference type="Proteomes" id="UP000030669">
    <property type="component" value="Unassembled WGS sequence"/>
</dbReference>
<sequence>MSGSTFEDLKGTGDGEDWVLVSRDWWRTPYSAVSWTKNEAPSECLLQRIRQQRKRTIYLDGSHSSDAVLENCSGTLATELGAAPDLELHVDLLGVKLADSVLRAYETIVGFEGSSDGTQLLRYSMEDLLPRRRQIGGYDAEGCDTDALRERWVRQVEFVFGGILKLSSEPLNEVSEDEADAILKQSAFSSLWNLDLAPGPSSPVRSRTPSSMTSSIDLTDSETSEALPSTPKTQPSTLESHGSKERHDLSGSPSKRLNASATSFIPSSSSFSNSRHLYEDPLSPSWPAVASSSLLPISDFQFPPLPPPAVRPSSMPSKLREDEHGFYTEVPATPSNAGQDLPRRQAATPNLPTFLLSERRDSPGPSRKSSKTREIVDQMRQGSPRQRIRRAKSKSEDQEEGEAEQGCDGWIRAEGKMDMDARAQRRKELVAVLGSREGVQVSGCVPMSTKGQEGATKPKVNRSRSRDPSKAQSQISEGGWIEGSAPSNGSVVPRSRSKSRPRQHTRNRSSMSVLSVPSLPPTPSIVPVPHPMMPVPCYPLAPTYTYPVPAVNPAMYTGFQQQQTYIQLQMPYPYPAVAPAPYTYPYQPVSVPPRVPMPVLGQYGEPPLSSKVITGSAGMRHTPW</sequence>
<keyword evidence="3" id="KW-1185">Reference proteome</keyword>
<evidence type="ECO:0000256" key="1">
    <source>
        <dbReference type="SAM" id="MobiDB-lite"/>
    </source>
</evidence>
<reference evidence="2 3" key="1">
    <citation type="journal article" date="2012" name="Science">
        <title>The Paleozoic origin of enzymatic lignin decomposition reconstructed from 31 fungal genomes.</title>
        <authorList>
            <person name="Floudas D."/>
            <person name="Binder M."/>
            <person name="Riley R."/>
            <person name="Barry K."/>
            <person name="Blanchette R.A."/>
            <person name="Henrissat B."/>
            <person name="Martinez A.T."/>
            <person name="Otillar R."/>
            <person name="Spatafora J.W."/>
            <person name="Yadav J.S."/>
            <person name="Aerts A."/>
            <person name="Benoit I."/>
            <person name="Boyd A."/>
            <person name="Carlson A."/>
            <person name="Copeland A."/>
            <person name="Coutinho P.M."/>
            <person name="de Vries R.P."/>
            <person name="Ferreira P."/>
            <person name="Findley K."/>
            <person name="Foster B."/>
            <person name="Gaskell J."/>
            <person name="Glotzer D."/>
            <person name="Gorecki P."/>
            <person name="Heitman J."/>
            <person name="Hesse C."/>
            <person name="Hori C."/>
            <person name="Igarashi K."/>
            <person name="Jurgens J.A."/>
            <person name="Kallen N."/>
            <person name="Kersten P."/>
            <person name="Kohler A."/>
            <person name="Kuees U."/>
            <person name="Kumar T.K.A."/>
            <person name="Kuo A."/>
            <person name="LaButti K."/>
            <person name="Larrondo L.F."/>
            <person name="Lindquist E."/>
            <person name="Ling A."/>
            <person name="Lombard V."/>
            <person name="Lucas S."/>
            <person name="Lundell T."/>
            <person name="Martin R."/>
            <person name="McLaughlin D.J."/>
            <person name="Morgenstern I."/>
            <person name="Morin E."/>
            <person name="Murat C."/>
            <person name="Nagy L.G."/>
            <person name="Nolan M."/>
            <person name="Ohm R.A."/>
            <person name="Patyshakuliyeva A."/>
            <person name="Rokas A."/>
            <person name="Ruiz-Duenas F.J."/>
            <person name="Sabat G."/>
            <person name="Salamov A."/>
            <person name="Samejima M."/>
            <person name="Schmutz J."/>
            <person name="Slot J.C."/>
            <person name="St John F."/>
            <person name="Stenlid J."/>
            <person name="Sun H."/>
            <person name="Sun S."/>
            <person name="Syed K."/>
            <person name="Tsang A."/>
            <person name="Wiebenga A."/>
            <person name="Young D."/>
            <person name="Pisabarro A."/>
            <person name="Eastwood D.C."/>
            <person name="Martin F."/>
            <person name="Cullen D."/>
            <person name="Grigoriev I.V."/>
            <person name="Hibbett D.S."/>
        </authorList>
    </citation>
    <scope>NUCLEOTIDE SEQUENCE [LARGE SCALE GENOMIC DNA]</scope>
    <source>
        <strain evidence="2 3">ATCC 11539</strain>
    </source>
</reference>
<dbReference type="eggNOG" id="ENOG502T0TK">
    <property type="taxonomic scope" value="Eukaryota"/>
</dbReference>
<organism evidence="2 3">
    <name type="scientific">Gloeophyllum trabeum (strain ATCC 11539 / FP-39264 / Madison 617)</name>
    <name type="common">Brown rot fungus</name>
    <dbReference type="NCBI Taxonomy" id="670483"/>
    <lineage>
        <taxon>Eukaryota</taxon>
        <taxon>Fungi</taxon>
        <taxon>Dikarya</taxon>
        <taxon>Basidiomycota</taxon>
        <taxon>Agaricomycotina</taxon>
        <taxon>Agaricomycetes</taxon>
        <taxon>Gloeophyllales</taxon>
        <taxon>Gloeophyllaceae</taxon>
        <taxon>Gloeophyllum</taxon>
    </lineage>
</organism>
<feature type="compositionally biased region" description="Low complexity" evidence="1">
    <location>
        <begin position="258"/>
        <end position="274"/>
    </location>
</feature>
<dbReference type="OrthoDB" id="2943086at2759"/>
<feature type="compositionally biased region" description="Basic residues" evidence="1">
    <location>
        <begin position="495"/>
        <end position="507"/>
    </location>
</feature>
<dbReference type="RefSeq" id="XP_007866481.1">
    <property type="nucleotide sequence ID" value="XM_007868290.1"/>
</dbReference>
<name>S7RQZ3_GLOTA</name>
<protein>
    <submittedName>
        <fullName evidence="2">Uncharacterized protein</fullName>
    </submittedName>
</protein>
<feature type="region of interest" description="Disordered" evidence="1">
    <location>
        <begin position="442"/>
        <end position="520"/>
    </location>
</feature>
<feature type="region of interest" description="Disordered" evidence="1">
    <location>
        <begin position="328"/>
        <end position="412"/>
    </location>
</feature>
<dbReference type="HOGENOM" id="CLU_438074_0_0_1"/>
<dbReference type="KEGG" id="gtr:GLOTRDRAFT_111212"/>
<evidence type="ECO:0000313" key="2">
    <source>
        <dbReference type="EMBL" id="EPQ55344.1"/>
    </source>
</evidence>
<proteinExistence type="predicted"/>
<accession>S7RQZ3</accession>
<feature type="region of interest" description="Disordered" evidence="1">
    <location>
        <begin position="199"/>
        <end position="282"/>
    </location>
</feature>
<feature type="compositionally biased region" description="Low complexity" evidence="1">
    <location>
        <begin position="199"/>
        <end position="215"/>
    </location>
</feature>
<dbReference type="AlphaFoldDB" id="S7RQZ3"/>